<gene>
    <name evidence="10" type="ORF">TIFTF001_002381</name>
</gene>
<evidence type="ECO:0000256" key="8">
    <source>
        <dbReference type="ARBA" id="ARBA00093212"/>
    </source>
</evidence>
<evidence type="ECO:0000259" key="9">
    <source>
        <dbReference type="Pfam" id="PF00561"/>
    </source>
</evidence>
<dbReference type="InterPro" id="IPR000073">
    <property type="entry name" value="AB_hydrolase_1"/>
</dbReference>
<dbReference type="PRINTS" id="PR00412">
    <property type="entry name" value="EPOXHYDRLASE"/>
</dbReference>
<dbReference type="PRINTS" id="PR00111">
    <property type="entry name" value="ABHYDROLASE"/>
</dbReference>
<proteinExistence type="inferred from homology"/>
<dbReference type="InterPro" id="IPR029058">
    <property type="entry name" value="AB_hydrolase_fold"/>
</dbReference>
<comment type="similarity">
    <text evidence="5">Belongs to the AB hydrolase superfamily. Epoxide hydrolase family.</text>
</comment>
<keyword evidence="4" id="KW-0378">Hydrolase</keyword>
<dbReference type="EMBL" id="BTGU01000002">
    <property type="protein sequence ID" value="GMN29301.1"/>
    <property type="molecule type" value="Genomic_DNA"/>
</dbReference>
<accession>A0AA87ZTU7</accession>
<sequence>MMRVSFEKVGLTMSEISHKRIKTNGIWLHIVEQGAGPLVLLLHGFPEFWYSWRHQIAHLTKYGYHVVAPDMRGYGDSDSPLSPDSYTIVHLVGDMVGLLDHFGEQQAFVVGHDWGAIVGWHLSLFRPDRVKALVALSAPYFQRSENTRSTEFFRKRFGDGCYVYQFQEPGRAEKAFARYDYLAVIKKFLLITKTDYLAAPYGMEIIDYLETVATLPPWITEEELQVYADKFLESGFTGAINYFRNIELNWELLGPWEGSKINVPTKYIVGDKDIGFEILGTKDYVKGEVFKSLVPNLEVVILDGHHFIQQEMPQQVSKEILSFLLKYSEF</sequence>
<dbReference type="GO" id="GO:0004301">
    <property type="term" value="F:epoxide hydrolase activity"/>
    <property type="evidence" value="ECO:0007669"/>
    <property type="project" value="UniProtKB-EC"/>
</dbReference>
<keyword evidence="11" id="KW-1185">Reference proteome</keyword>
<dbReference type="EC" id="3.3.2.10" evidence="3"/>
<dbReference type="AlphaFoldDB" id="A0AA87ZTU7"/>
<comment type="function">
    <text evidence="7">Epoxide hydrolase involved in the biosynthesis of cucurbitacin and mogroside tetracyclic triterpene natural products (e.g. siamenoside I and mogrosides IV, V and VI). Cucurbitacins have cytotoxic properties and exhibit deterrent taste as a defense barrier against herbivores. Mogrosides are nonsugar highly oxygenated compounds used as high-intensity zero-calorie sweeteners; they also possess pharmacological properties such as regulating immunity, lowering blood sugar and lipid levels, protecting the liver, and acting as antioxidants and antitumor agents. Catalyzes the hydrolysis of aromatic epoxide-containing substrates, such as the conversion of 24,25-epoxycucurbitadienol to 24,25-dihydroxycucurbitadienol.</text>
</comment>
<evidence type="ECO:0000256" key="4">
    <source>
        <dbReference type="ARBA" id="ARBA00022801"/>
    </source>
</evidence>
<dbReference type="FunFam" id="3.40.50.1820:FF:000161">
    <property type="entry name" value="Epoxide hydrolase"/>
    <property type="match status" value="1"/>
</dbReference>
<dbReference type="Proteomes" id="UP001187192">
    <property type="component" value="Unassembled WGS sequence"/>
</dbReference>
<dbReference type="Pfam" id="PF00561">
    <property type="entry name" value="Abhydrolase_1"/>
    <property type="match status" value="1"/>
</dbReference>
<dbReference type="Gene3D" id="3.40.50.1820">
    <property type="entry name" value="alpha/beta hydrolase"/>
    <property type="match status" value="1"/>
</dbReference>
<dbReference type="InterPro" id="IPR000639">
    <property type="entry name" value="Epox_hydrolase-like"/>
</dbReference>
<evidence type="ECO:0000256" key="7">
    <source>
        <dbReference type="ARBA" id="ARBA00058358"/>
    </source>
</evidence>
<evidence type="ECO:0000256" key="1">
    <source>
        <dbReference type="ARBA" id="ARBA00004721"/>
    </source>
</evidence>
<comment type="caution">
    <text evidence="10">The sequence shown here is derived from an EMBL/GenBank/DDBJ whole genome shotgun (WGS) entry which is preliminary data.</text>
</comment>
<evidence type="ECO:0000313" key="10">
    <source>
        <dbReference type="EMBL" id="GMN29301.1"/>
    </source>
</evidence>
<name>A0AA87ZTU7_FICCA</name>
<protein>
    <recommendedName>
        <fullName evidence="3">soluble epoxide hydrolase</fullName>
        <ecNumber evidence="3">3.3.2.10</ecNumber>
    </recommendedName>
</protein>
<dbReference type="PANTHER" id="PTHR43329">
    <property type="entry name" value="EPOXIDE HYDROLASE"/>
    <property type="match status" value="1"/>
</dbReference>
<evidence type="ECO:0000256" key="5">
    <source>
        <dbReference type="ARBA" id="ARBA00038334"/>
    </source>
</evidence>
<evidence type="ECO:0000256" key="6">
    <source>
        <dbReference type="ARBA" id="ARBA00051067"/>
    </source>
</evidence>
<organism evidence="10 11">
    <name type="scientific">Ficus carica</name>
    <name type="common">Common fig</name>
    <dbReference type="NCBI Taxonomy" id="3494"/>
    <lineage>
        <taxon>Eukaryota</taxon>
        <taxon>Viridiplantae</taxon>
        <taxon>Streptophyta</taxon>
        <taxon>Embryophyta</taxon>
        <taxon>Tracheophyta</taxon>
        <taxon>Spermatophyta</taxon>
        <taxon>Magnoliopsida</taxon>
        <taxon>eudicotyledons</taxon>
        <taxon>Gunneridae</taxon>
        <taxon>Pentapetalae</taxon>
        <taxon>rosids</taxon>
        <taxon>fabids</taxon>
        <taxon>Rosales</taxon>
        <taxon>Moraceae</taxon>
        <taxon>Ficeae</taxon>
        <taxon>Ficus</taxon>
    </lineage>
</organism>
<comment type="catalytic activity">
    <reaction evidence="8">
        <text>(24S)-24,25-epoxycucurbitadienol + H2O = (24R)-24,25-dihydroxycucurbitadienol</text>
        <dbReference type="Rhea" id="RHEA:81855"/>
        <dbReference type="ChEBI" id="CHEBI:15377"/>
        <dbReference type="ChEBI" id="CHEBI:229949"/>
        <dbReference type="ChEBI" id="CHEBI:229950"/>
    </reaction>
    <physiologicalReaction direction="left-to-right" evidence="8">
        <dbReference type="Rhea" id="RHEA:81856"/>
    </physiologicalReaction>
</comment>
<evidence type="ECO:0000313" key="11">
    <source>
        <dbReference type="Proteomes" id="UP001187192"/>
    </source>
</evidence>
<reference evidence="10" key="1">
    <citation type="submission" date="2023-07" db="EMBL/GenBank/DDBJ databases">
        <title>draft genome sequence of fig (Ficus carica).</title>
        <authorList>
            <person name="Takahashi T."/>
            <person name="Nishimura K."/>
        </authorList>
    </citation>
    <scope>NUCLEOTIDE SEQUENCE</scope>
</reference>
<evidence type="ECO:0000256" key="2">
    <source>
        <dbReference type="ARBA" id="ARBA00011738"/>
    </source>
</evidence>
<dbReference type="SUPFAM" id="SSF53474">
    <property type="entry name" value="alpha/beta-Hydrolases"/>
    <property type="match status" value="1"/>
</dbReference>
<evidence type="ECO:0000256" key="3">
    <source>
        <dbReference type="ARBA" id="ARBA00013006"/>
    </source>
</evidence>
<dbReference type="Gramene" id="FCD_00008662-RA">
    <property type="protein sequence ID" value="FCD_00008662-RA:cds"/>
    <property type="gene ID" value="FCD_00008662"/>
</dbReference>
<comment type="subunit">
    <text evidence="2">Homodimer.</text>
</comment>
<feature type="domain" description="AB hydrolase-1" evidence="9">
    <location>
        <begin position="37"/>
        <end position="138"/>
    </location>
</feature>
<comment type="pathway">
    <text evidence="1">Secondary metabolite biosynthesis; terpenoid biosynthesis.</text>
</comment>
<comment type="catalytic activity">
    <reaction evidence="6">
        <text>an epoxide + H2O = an ethanediol</text>
        <dbReference type="Rhea" id="RHEA:19037"/>
        <dbReference type="ChEBI" id="CHEBI:15377"/>
        <dbReference type="ChEBI" id="CHEBI:32955"/>
        <dbReference type="ChEBI" id="CHEBI:140594"/>
        <dbReference type="EC" id="3.3.2.10"/>
    </reaction>
    <physiologicalReaction direction="left-to-right" evidence="6">
        <dbReference type="Rhea" id="RHEA:19038"/>
    </physiologicalReaction>
</comment>